<accession>A0A820KTA5</accession>
<dbReference type="AlphaFoldDB" id="A0A820KTA5"/>
<sequence>CVSDFGMAHSDFWSEGRILIAGDSRVRRLMDNPDSVLDEKIDYAFQPGILVDELVDLVDGNLNEHHSIIILVGMIGDEIQKYVHHVSDGSSVNLFRSKECDATEKILIAVKAASDKWSSRKTGRMVMWTIPHYVDYVAYNSGKLGKFDSDESYEISLDSTPSVSIKGPGKAMRQRSRTWKSQPYVPKKIKLYSSRIPVHSRLSQPLEDETVEETFEEEPVKVKKSPRVWSWGYHNRRINAVKTAVYTQGLEEQKWAEGSLAHIIKERGFQAASESQIDTVNEASKSWMRKLMCYMNSPEPDATLVQKEMADLLPVEEDKREEDKASSSESEIN</sequence>
<reference evidence="2" key="1">
    <citation type="submission" date="2021-02" db="EMBL/GenBank/DDBJ databases">
        <authorList>
            <person name="Nowell W R."/>
        </authorList>
    </citation>
    <scope>NUCLEOTIDE SEQUENCE</scope>
</reference>
<evidence type="ECO:0000313" key="2">
    <source>
        <dbReference type="EMBL" id="CAF4347024.1"/>
    </source>
</evidence>
<name>A0A820KTA5_9BILA</name>
<comment type="caution">
    <text evidence="2">The sequence shown here is derived from an EMBL/GenBank/DDBJ whole genome shotgun (WGS) entry which is preliminary data.</text>
</comment>
<feature type="compositionally biased region" description="Basic and acidic residues" evidence="1">
    <location>
        <begin position="316"/>
        <end position="326"/>
    </location>
</feature>
<gene>
    <name evidence="2" type="ORF">UXM345_LOCUS35813</name>
</gene>
<feature type="region of interest" description="Disordered" evidence="1">
    <location>
        <begin position="312"/>
        <end position="333"/>
    </location>
</feature>
<organism evidence="2 3">
    <name type="scientific">Rotaria magnacalcarata</name>
    <dbReference type="NCBI Taxonomy" id="392030"/>
    <lineage>
        <taxon>Eukaryota</taxon>
        <taxon>Metazoa</taxon>
        <taxon>Spiralia</taxon>
        <taxon>Gnathifera</taxon>
        <taxon>Rotifera</taxon>
        <taxon>Eurotatoria</taxon>
        <taxon>Bdelloidea</taxon>
        <taxon>Philodinida</taxon>
        <taxon>Philodinidae</taxon>
        <taxon>Rotaria</taxon>
    </lineage>
</organism>
<dbReference type="EMBL" id="CAJOBF010015343">
    <property type="protein sequence ID" value="CAF4347024.1"/>
    <property type="molecule type" value="Genomic_DNA"/>
</dbReference>
<feature type="non-terminal residue" evidence="2">
    <location>
        <position position="1"/>
    </location>
</feature>
<evidence type="ECO:0000256" key="1">
    <source>
        <dbReference type="SAM" id="MobiDB-lite"/>
    </source>
</evidence>
<evidence type="ECO:0000313" key="3">
    <source>
        <dbReference type="Proteomes" id="UP000663842"/>
    </source>
</evidence>
<protein>
    <submittedName>
        <fullName evidence="2">Uncharacterized protein</fullName>
    </submittedName>
</protein>
<proteinExistence type="predicted"/>
<dbReference type="Proteomes" id="UP000663842">
    <property type="component" value="Unassembled WGS sequence"/>
</dbReference>